<reference evidence="1" key="3">
    <citation type="submission" date="2023-05" db="EMBL/GenBank/DDBJ databases">
        <authorList>
            <person name="Smith C.H."/>
        </authorList>
    </citation>
    <scope>NUCLEOTIDE SEQUENCE</scope>
    <source>
        <strain evidence="1">CHS0354</strain>
        <tissue evidence="1">Mantle</tissue>
    </source>
</reference>
<reference evidence="1" key="1">
    <citation type="journal article" date="2021" name="Genome Biol. Evol.">
        <title>A High-Quality Reference Genome for a Parasitic Bivalve with Doubly Uniparental Inheritance (Bivalvia: Unionida).</title>
        <authorList>
            <person name="Smith C.H."/>
        </authorList>
    </citation>
    <scope>NUCLEOTIDE SEQUENCE</scope>
    <source>
        <strain evidence="1">CHS0354</strain>
    </source>
</reference>
<name>A0AAE0RN21_9BIVA</name>
<feature type="non-terminal residue" evidence="1">
    <location>
        <position position="1"/>
    </location>
</feature>
<dbReference type="EMBL" id="JAEAOA010002319">
    <property type="protein sequence ID" value="KAK3576335.1"/>
    <property type="molecule type" value="Genomic_DNA"/>
</dbReference>
<comment type="caution">
    <text evidence="1">The sequence shown here is derived from an EMBL/GenBank/DDBJ whole genome shotgun (WGS) entry which is preliminary data.</text>
</comment>
<evidence type="ECO:0000313" key="2">
    <source>
        <dbReference type="Proteomes" id="UP001195483"/>
    </source>
</evidence>
<evidence type="ECO:0000313" key="1">
    <source>
        <dbReference type="EMBL" id="KAK3576335.1"/>
    </source>
</evidence>
<sequence>WVQWPRPLATPMLTVQAARLTRLELVMEIPATVITLMNVTQSVIATVLTDKLQHAMLITVTVTNK</sequence>
<gene>
    <name evidence="1" type="ORF">CHS0354_039742</name>
</gene>
<protein>
    <submittedName>
        <fullName evidence="1">Uncharacterized protein</fullName>
    </submittedName>
</protein>
<feature type="non-terminal residue" evidence="1">
    <location>
        <position position="65"/>
    </location>
</feature>
<organism evidence="1 2">
    <name type="scientific">Potamilus streckersoni</name>
    <dbReference type="NCBI Taxonomy" id="2493646"/>
    <lineage>
        <taxon>Eukaryota</taxon>
        <taxon>Metazoa</taxon>
        <taxon>Spiralia</taxon>
        <taxon>Lophotrochozoa</taxon>
        <taxon>Mollusca</taxon>
        <taxon>Bivalvia</taxon>
        <taxon>Autobranchia</taxon>
        <taxon>Heteroconchia</taxon>
        <taxon>Palaeoheterodonta</taxon>
        <taxon>Unionida</taxon>
        <taxon>Unionoidea</taxon>
        <taxon>Unionidae</taxon>
        <taxon>Ambleminae</taxon>
        <taxon>Lampsilini</taxon>
        <taxon>Potamilus</taxon>
    </lineage>
</organism>
<reference evidence="1" key="2">
    <citation type="journal article" date="2021" name="Genome Biol. Evol.">
        <title>Developing a high-quality reference genome for a parasitic bivalve with doubly uniparental inheritance (Bivalvia: Unionida).</title>
        <authorList>
            <person name="Smith C.H."/>
        </authorList>
    </citation>
    <scope>NUCLEOTIDE SEQUENCE</scope>
    <source>
        <strain evidence="1">CHS0354</strain>
        <tissue evidence="1">Mantle</tissue>
    </source>
</reference>
<dbReference type="AlphaFoldDB" id="A0AAE0RN21"/>
<proteinExistence type="predicted"/>
<dbReference type="Proteomes" id="UP001195483">
    <property type="component" value="Unassembled WGS sequence"/>
</dbReference>
<keyword evidence="2" id="KW-1185">Reference proteome</keyword>
<accession>A0AAE0RN21</accession>